<dbReference type="Pfam" id="PF10396">
    <property type="entry name" value="TrmE_N"/>
    <property type="match status" value="1"/>
</dbReference>
<dbReference type="GO" id="GO:0005829">
    <property type="term" value="C:cytosol"/>
    <property type="evidence" value="ECO:0007669"/>
    <property type="project" value="TreeGrafter"/>
</dbReference>
<keyword evidence="7 10" id="KW-0460">Magnesium</keyword>
<dbReference type="InterPro" id="IPR018948">
    <property type="entry name" value="GTP-bd_TrmE_N"/>
</dbReference>
<protein>
    <recommendedName>
        <fullName evidence="10">tRNA modification GTPase MnmE</fullName>
        <ecNumber evidence="10">3.6.-.-</ecNumber>
    </recommendedName>
</protein>
<dbReference type="InterPro" id="IPR027368">
    <property type="entry name" value="MnmE_dom2"/>
</dbReference>
<keyword evidence="12" id="KW-0175">Coiled coil</keyword>
<dbReference type="SUPFAM" id="SSF52540">
    <property type="entry name" value="P-loop containing nucleoside triphosphate hydrolases"/>
    <property type="match status" value="1"/>
</dbReference>
<comment type="cofactor">
    <cofactor evidence="10">
        <name>K(+)</name>
        <dbReference type="ChEBI" id="CHEBI:29103"/>
    </cofactor>
    <text evidence="10">Binds 1 potassium ion per subunit.</text>
</comment>
<feature type="binding site" evidence="10">
    <location>
        <position position="252"/>
    </location>
    <ligand>
        <name>K(+)</name>
        <dbReference type="ChEBI" id="CHEBI:29103"/>
    </ligand>
</feature>
<dbReference type="HAMAP" id="MF_00379">
    <property type="entry name" value="GTPase_MnmE"/>
    <property type="match status" value="1"/>
</dbReference>
<dbReference type="Proteomes" id="UP000464317">
    <property type="component" value="Chromosome"/>
</dbReference>
<dbReference type="AlphaFoldDB" id="A0A809RSH9"/>
<dbReference type="KEGG" id="mfel:JPM2_5980"/>
<evidence type="ECO:0000259" key="13">
    <source>
        <dbReference type="PROSITE" id="PS51709"/>
    </source>
</evidence>
<feature type="binding site" evidence="10">
    <location>
        <begin position="252"/>
        <end position="258"/>
    </location>
    <ligand>
        <name>GTP</name>
        <dbReference type="ChEBI" id="CHEBI:37565"/>
    </ligand>
</feature>
<organism evidence="14 15">
    <name type="scientific">Mycoplasmopsis felis</name>
    <dbReference type="NCBI Taxonomy" id="33923"/>
    <lineage>
        <taxon>Bacteria</taxon>
        <taxon>Bacillati</taxon>
        <taxon>Mycoplasmatota</taxon>
        <taxon>Mycoplasmoidales</taxon>
        <taxon>Metamycoplasmataceae</taxon>
        <taxon>Mycoplasmopsis</taxon>
    </lineage>
</organism>
<feature type="binding site" evidence="10">
    <location>
        <position position="451"/>
    </location>
    <ligand>
        <name>(6S)-5-formyl-5,6,7,8-tetrahydrofolate</name>
        <dbReference type="ChEBI" id="CHEBI:57457"/>
    </ligand>
</feature>
<evidence type="ECO:0000256" key="7">
    <source>
        <dbReference type="ARBA" id="ARBA00022842"/>
    </source>
</evidence>
<dbReference type="PANTHER" id="PTHR42714">
    <property type="entry name" value="TRNA MODIFICATION GTPASE GTPBP3"/>
    <property type="match status" value="1"/>
</dbReference>
<proteinExistence type="inferred from homology"/>
<dbReference type="PROSITE" id="PS51709">
    <property type="entry name" value="G_TRME"/>
    <property type="match status" value="1"/>
</dbReference>
<feature type="binding site" evidence="10">
    <location>
        <position position="126"/>
    </location>
    <ligand>
        <name>(6S)-5-formyl-5,6,7,8-tetrahydrofolate</name>
        <dbReference type="ChEBI" id="CHEBI:57457"/>
    </ligand>
</feature>
<evidence type="ECO:0000256" key="8">
    <source>
        <dbReference type="ARBA" id="ARBA00022958"/>
    </source>
</evidence>
<feature type="binding site" evidence="10">
    <location>
        <position position="258"/>
    </location>
    <ligand>
        <name>Mg(2+)</name>
        <dbReference type="ChEBI" id="CHEBI:18420"/>
    </ligand>
</feature>
<keyword evidence="5 10" id="KW-0547">Nucleotide-binding</keyword>
<dbReference type="GO" id="GO:0046872">
    <property type="term" value="F:metal ion binding"/>
    <property type="evidence" value="ECO:0007669"/>
    <property type="project" value="UniProtKB-KW"/>
</dbReference>
<feature type="binding site" evidence="10">
    <location>
        <position position="233"/>
    </location>
    <ligand>
        <name>K(+)</name>
        <dbReference type="ChEBI" id="CHEBI:29103"/>
    </ligand>
</feature>
<dbReference type="InterPro" id="IPR005225">
    <property type="entry name" value="Small_GTP-bd"/>
</dbReference>
<dbReference type="Pfam" id="PF12631">
    <property type="entry name" value="MnmE_helical"/>
    <property type="match status" value="1"/>
</dbReference>
<dbReference type="GO" id="GO:0030488">
    <property type="term" value="P:tRNA methylation"/>
    <property type="evidence" value="ECO:0007669"/>
    <property type="project" value="TreeGrafter"/>
</dbReference>
<evidence type="ECO:0000256" key="2">
    <source>
        <dbReference type="ARBA" id="ARBA00022490"/>
    </source>
</evidence>
<dbReference type="PRINTS" id="PR00326">
    <property type="entry name" value="GTP1OBG"/>
</dbReference>
<keyword evidence="4 10" id="KW-0479">Metal-binding</keyword>
<accession>A0A809RSH9</accession>
<keyword evidence="15" id="KW-1185">Reference proteome</keyword>
<keyword evidence="6 10" id="KW-0378">Hydrolase</keyword>
<dbReference type="SUPFAM" id="SSF103025">
    <property type="entry name" value="Folate-binding domain"/>
    <property type="match status" value="1"/>
</dbReference>
<dbReference type="FunFam" id="3.40.50.300:FF:001376">
    <property type="entry name" value="tRNA modification GTPase MnmE"/>
    <property type="match status" value="1"/>
</dbReference>
<comment type="subcellular location">
    <subcellularLocation>
        <location evidence="10">Cytoplasm</location>
    </subcellularLocation>
</comment>
<feature type="binding site" evidence="10">
    <location>
        <position position="237"/>
    </location>
    <ligand>
        <name>Mg(2+)</name>
        <dbReference type="ChEBI" id="CHEBI:18420"/>
    </ligand>
</feature>
<evidence type="ECO:0000256" key="9">
    <source>
        <dbReference type="ARBA" id="ARBA00023134"/>
    </source>
</evidence>
<sequence length="451" mass="50853">MFDTIAAISSGSRMNQPISIVRLSGPEALNIIKKIYKGKIGSDHEITYGHIYDQDSLVDEVLIMWFLGKKSNETIIYNNYVGEPLIEINCHGGIITTNYILELLLSNGARLAEKGEFTRRAYLNGKMDLVKAQAIHDLIFSKTILQAKGNVNKFKGKTSNLIDTFLNKIAMLIGICEVNIDYPEYDDVQKMNNTSMINSIDNLINELENIVKVSQDSRYLFEGVNVAILGKPNVGKSSILNALLSEDKAIVTDIAGTTRDLVEASYQINGILFKLVDTAGLRKTDEKIEQIGIEKSIEQIKKSDLVLHIIDPTQKEDEFDELIYKQSQLNEKIYIKVQNKSDLIDNINCNNCITISALKNDIKNLEEVLIEKFQNIDILDERIFSNTQQLSHIKSALVSLQEAKKSLSESQTFDVVIIDLYNSWDSLQNIKGNVNREDLLDIMFNNFCLGK</sequence>
<dbReference type="Gene3D" id="1.20.120.430">
    <property type="entry name" value="tRNA modification GTPase MnmE domain 2"/>
    <property type="match status" value="1"/>
</dbReference>
<evidence type="ECO:0000256" key="1">
    <source>
        <dbReference type="ARBA" id="ARBA00011043"/>
    </source>
</evidence>
<name>A0A809RSH9_9BACT</name>
<dbReference type="GO" id="GO:0003924">
    <property type="term" value="F:GTPase activity"/>
    <property type="evidence" value="ECO:0007669"/>
    <property type="project" value="UniProtKB-UniRule"/>
</dbReference>
<feature type="binding site" evidence="10">
    <location>
        <begin position="233"/>
        <end position="238"/>
    </location>
    <ligand>
        <name>GTP</name>
        <dbReference type="ChEBI" id="CHEBI:37565"/>
    </ligand>
</feature>
<gene>
    <name evidence="10 14" type="primary">mnmE</name>
    <name evidence="10" type="synonym">trmE</name>
    <name evidence="14" type="ORF">JPM2_5980</name>
</gene>
<dbReference type="RefSeq" id="WP_161553313.1">
    <property type="nucleotide sequence ID" value="NZ_AP022325.1"/>
</dbReference>
<dbReference type="GO" id="GO:0005525">
    <property type="term" value="F:GTP binding"/>
    <property type="evidence" value="ECO:0007669"/>
    <property type="project" value="UniProtKB-UniRule"/>
</dbReference>
<feature type="binding site" evidence="10">
    <location>
        <position position="87"/>
    </location>
    <ligand>
        <name>(6S)-5-formyl-5,6,7,8-tetrahydrofolate</name>
        <dbReference type="ChEBI" id="CHEBI:57457"/>
    </ligand>
</feature>
<evidence type="ECO:0000313" key="14">
    <source>
        <dbReference type="EMBL" id="BBU47905.1"/>
    </source>
</evidence>
<feature type="binding site" evidence="10">
    <location>
        <position position="22"/>
    </location>
    <ligand>
        <name>(6S)-5-formyl-5,6,7,8-tetrahydrofolate</name>
        <dbReference type="ChEBI" id="CHEBI:57457"/>
    </ligand>
</feature>
<comment type="function">
    <text evidence="10">Exhibits a very high intrinsic GTPase hydrolysis rate. Involved in the addition of a carboxymethylaminomethyl (cmnm) group at the wobble position (U34) of certain tRNAs, forming tRNA-cmnm(5)s(2)U34.</text>
</comment>
<dbReference type="InterPro" id="IPR025867">
    <property type="entry name" value="MnmE_helical"/>
</dbReference>
<dbReference type="Pfam" id="PF01926">
    <property type="entry name" value="MMR_HSR1"/>
    <property type="match status" value="1"/>
</dbReference>
<evidence type="ECO:0000256" key="5">
    <source>
        <dbReference type="ARBA" id="ARBA00022741"/>
    </source>
</evidence>
<evidence type="ECO:0000256" key="3">
    <source>
        <dbReference type="ARBA" id="ARBA00022694"/>
    </source>
</evidence>
<dbReference type="Gene3D" id="3.30.1360.120">
    <property type="entry name" value="Probable tRNA modification gtpase trme, domain 1"/>
    <property type="match status" value="1"/>
</dbReference>
<dbReference type="EMBL" id="AP022325">
    <property type="protein sequence ID" value="BBU47905.1"/>
    <property type="molecule type" value="Genomic_DNA"/>
</dbReference>
<dbReference type="CDD" id="cd04164">
    <property type="entry name" value="trmE"/>
    <property type="match status" value="1"/>
</dbReference>
<evidence type="ECO:0000256" key="6">
    <source>
        <dbReference type="ARBA" id="ARBA00022801"/>
    </source>
</evidence>
<evidence type="ECO:0000256" key="4">
    <source>
        <dbReference type="ARBA" id="ARBA00022723"/>
    </source>
</evidence>
<dbReference type="InterPro" id="IPR006073">
    <property type="entry name" value="GTP-bd"/>
</dbReference>
<evidence type="ECO:0000256" key="11">
    <source>
        <dbReference type="RuleBase" id="RU003313"/>
    </source>
</evidence>
<dbReference type="EC" id="3.6.-.-" evidence="10"/>
<dbReference type="InterPro" id="IPR031168">
    <property type="entry name" value="G_TrmE"/>
</dbReference>
<comment type="similarity">
    <text evidence="1 10 11">Belongs to the TRAFAC class TrmE-Era-EngA-EngB-Septin-like GTPase superfamily. TrmE GTPase family.</text>
</comment>
<feature type="binding site" evidence="10">
    <location>
        <position position="254"/>
    </location>
    <ligand>
        <name>K(+)</name>
        <dbReference type="ChEBI" id="CHEBI:29103"/>
    </ligand>
</feature>
<evidence type="ECO:0000313" key="15">
    <source>
        <dbReference type="Proteomes" id="UP000464317"/>
    </source>
</evidence>
<dbReference type="Gene3D" id="3.40.50.300">
    <property type="entry name" value="P-loop containing nucleotide triphosphate hydrolases"/>
    <property type="match status" value="1"/>
</dbReference>
<dbReference type="NCBIfam" id="TIGR00450">
    <property type="entry name" value="mnmE_trmE_thdF"/>
    <property type="match status" value="1"/>
</dbReference>
<feature type="coiled-coil region" evidence="12">
    <location>
        <begin position="355"/>
        <end position="382"/>
    </location>
</feature>
<dbReference type="InterPro" id="IPR004520">
    <property type="entry name" value="GTPase_MnmE"/>
</dbReference>
<reference evidence="14 15" key="1">
    <citation type="submission" date="2020-01" db="EMBL/GenBank/DDBJ databases">
        <title>Complete genome sequence of Mycoplasma felis strain Myco-2.</title>
        <authorList>
            <person name="Kinoshita Y."/>
            <person name="Niwa H."/>
            <person name="Uchida-Fujii E."/>
            <person name="Nukada T."/>
        </authorList>
    </citation>
    <scope>NUCLEOTIDE SEQUENCE [LARGE SCALE GENOMIC DNA]</scope>
    <source>
        <strain evidence="14 15">Myco-2</strain>
    </source>
</reference>
<comment type="caution">
    <text evidence="10">Lacks conserved residue(s) required for the propagation of feature annotation.</text>
</comment>
<keyword evidence="8 10" id="KW-0630">Potassium</keyword>
<feature type="binding site" evidence="10">
    <location>
        <begin position="277"/>
        <end position="280"/>
    </location>
    <ligand>
        <name>GTP</name>
        <dbReference type="ChEBI" id="CHEBI:37565"/>
    </ligand>
</feature>
<dbReference type="CDD" id="cd14858">
    <property type="entry name" value="TrmE_N"/>
    <property type="match status" value="1"/>
</dbReference>
<feature type="domain" description="TrmE-type G" evidence="13">
    <location>
        <begin position="223"/>
        <end position="374"/>
    </location>
</feature>
<evidence type="ECO:0000256" key="10">
    <source>
        <dbReference type="HAMAP-Rule" id="MF_00379"/>
    </source>
</evidence>
<keyword evidence="3 10" id="KW-0819">tRNA processing</keyword>
<evidence type="ECO:0000256" key="12">
    <source>
        <dbReference type="SAM" id="Coils"/>
    </source>
</evidence>
<dbReference type="NCBIfam" id="TIGR00231">
    <property type="entry name" value="small_GTP"/>
    <property type="match status" value="1"/>
</dbReference>
<dbReference type="InterPro" id="IPR027417">
    <property type="entry name" value="P-loop_NTPase"/>
</dbReference>
<keyword evidence="9 10" id="KW-0342">GTP-binding</keyword>
<feature type="binding site" evidence="10">
    <location>
        <position position="257"/>
    </location>
    <ligand>
        <name>K(+)</name>
        <dbReference type="ChEBI" id="CHEBI:29103"/>
    </ligand>
</feature>
<comment type="subunit">
    <text evidence="10">Homodimer. Heterotetramer of two MnmE and two MnmG subunits.</text>
</comment>
<dbReference type="InterPro" id="IPR027266">
    <property type="entry name" value="TrmE/GcvT-like"/>
</dbReference>
<keyword evidence="2 10" id="KW-0963">Cytoplasm</keyword>
<dbReference type="GO" id="GO:0002098">
    <property type="term" value="P:tRNA wobble uridine modification"/>
    <property type="evidence" value="ECO:0007669"/>
    <property type="project" value="TreeGrafter"/>
</dbReference>
<dbReference type="PANTHER" id="PTHR42714:SF2">
    <property type="entry name" value="TRNA MODIFICATION GTPASE GTPBP3, MITOCHONDRIAL"/>
    <property type="match status" value="1"/>
</dbReference>